<feature type="region of interest" description="Disordered" evidence="1">
    <location>
        <begin position="283"/>
        <end position="310"/>
    </location>
</feature>
<dbReference type="Proteomes" id="UP000289738">
    <property type="component" value="Chromosome A03"/>
</dbReference>
<name>A0A445E0N8_ARAHY</name>
<evidence type="ECO:0000313" key="2">
    <source>
        <dbReference type="EMBL" id="RYR69023.1"/>
    </source>
</evidence>
<dbReference type="EMBL" id="SDMP01000003">
    <property type="protein sequence ID" value="RYR69023.1"/>
    <property type="molecule type" value="Genomic_DNA"/>
</dbReference>
<reference evidence="2 3" key="1">
    <citation type="submission" date="2019-01" db="EMBL/GenBank/DDBJ databases">
        <title>Sequencing of cultivated peanut Arachis hypogaea provides insights into genome evolution and oil improvement.</title>
        <authorList>
            <person name="Chen X."/>
        </authorList>
    </citation>
    <scope>NUCLEOTIDE SEQUENCE [LARGE SCALE GENOMIC DNA]</scope>
    <source>
        <strain evidence="3">cv. Fuhuasheng</strain>
        <tissue evidence="2">Leaves</tissue>
    </source>
</reference>
<feature type="compositionally biased region" description="Low complexity" evidence="1">
    <location>
        <begin position="24"/>
        <end position="38"/>
    </location>
</feature>
<feature type="compositionally biased region" description="Low complexity" evidence="1">
    <location>
        <begin position="298"/>
        <end position="310"/>
    </location>
</feature>
<evidence type="ECO:0000256" key="1">
    <source>
        <dbReference type="SAM" id="MobiDB-lite"/>
    </source>
</evidence>
<proteinExistence type="predicted"/>
<gene>
    <name evidence="2" type="ORF">Ahy_A03g015541</name>
</gene>
<feature type="compositionally biased region" description="Polar residues" evidence="1">
    <location>
        <begin position="81"/>
        <end position="101"/>
    </location>
</feature>
<comment type="caution">
    <text evidence="2">The sequence shown here is derived from an EMBL/GenBank/DDBJ whole genome shotgun (WGS) entry which is preliminary data.</text>
</comment>
<organism evidence="2 3">
    <name type="scientific">Arachis hypogaea</name>
    <name type="common">Peanut</name>
    <dbReference type="NCBI Taxonomy" id="3818"/>
    <lineage>
        <taxon>Eukaryota</taxon>
        <taxon>Viridiplantae</taxon>
        <taxon>Streptophyta</taxon>
        <taxon>Embryophyta</taxon>
        <taxon>Tracheophyta</taxon>
        <taxon>Spermatophyta</taxon>
        <taxon>Magnoliopsida</taxon>
        <taxon>eudicotyledons</taxon>
        <taxon>Gunneridae</taxon>
        <taxon>Pentapetalae</taxon>
        <taxon>rosids</taxon>
        <taxon>fabids</taxon>
        <taxon>Fabales</taxon>
        <taxon>Fabaceae</taxon>
        <taxon>Papilionoideae</taxon>
        <taxon>50 kb inversion clade</taxon>
        <taxon>dalbergioids sensu lato</taxon>
        <taxon>Dalbergieae</taxon>
        <taxon>Pterocarpus clade</taxon>
        <taxon>Arachis</taxon>
    </lineage>
</organism>
<dbReference type="AlphaFoldDB" id="A0A445E0N8"/>
<sequence>MMIGRGAADQAASRGRSHGRGRGRVSFGTLGTSGPSPSTLTTLVTPQVAGLAEQPFIMVPNPNYVSSSTATTFLPIVQQPASTAMPSPTTDATVSESNHVSDATVDAPPPPTITRLRIWPNGGMGFLPNLNTFSILYLYCLTEFKTSLLQLYFIWDAEHNLVIRKIFDYRMGRRLQQMLDDVRKGQDQQMCWLRPEVKKGLFAHWENDAGFRHRRLTNQANRASERSPKYTRSSATFMKTKVRLSKSLDCETTLAETFKYTHTLKENKVRFVDERSQDHYRLEAATQQSQQSEEDAVDGVAASVVDPDAV</sequence>
<feature type="region of interest" description="Disordered" evidence="1">
    <location>
        <begin position="81"/>
        <end position="107"/>
    </location>
</feature>
<keyword evidence="3" id="KW-1185">Reference proteome</keyword>
<protein>
    <submittedName>
        <fullName evidence="2">Uncharacterized protein</fullName>
    </submittedName>
</protein>
<evidence type="ECO:0000313" key="3">
    <source>
        <dbReference type="Proteomes" id="UP000289738"/>
    </source>
</evidence>
<feature type="region of interest" description="Disordered" evidence="1">
    <location>
        <begin position="1"/>
        <end position="38"/>
    </location>
</feature>
<accession>A0A445E0N8</accession>